<dbReference type="SMART" id="SM00388">
    <property type="entry name" value="HisKA"/>
    <property type="match status" value="1"/>
</dbReference>
<keyword evidence="4" id="KW-0812">Transmembrane</keyword>
<dbReference type="InterPro" id="IPR036097">
    <property type="entry name" value="HisK_dim/P_sf"/>
</dbReference>
<dbReference type="SUPFAM" id="SSF47384">
    <property type="entry name" value="Homodimeric domain of signal transducing histidine kinase"/>
    <property type="match status" value="1"/>
</dbReference>
<evidence type="ECO:0000313" key="7">
    <source>
        <dbReference type="EMBL" id="WQD37888.1"/>
    </source>
</evidence>
<dbReference type="InterPro" id="IPR003661">
    <property type="entry name" value="HisK_dim/P_dom"/>
</dbReference>
<dbReference type="Pfam" id="PF07494">
    <property type="entry name" value="Reg_prop"/>
    <property type="match status" value="6"/>
</dbReference>
<evidence type="ECO:0000256" key="1">
    <source>
        <dbReference type="ARBA" id="ARBA00000085"/>
    </source>
</evidence>
<dbReference type="InterPro" id="IPR011123">
    <property type="entry name" value="Y_Y_Y"/>
</dbReference>
<dbReference type="SUPFAM" id="SSF55874">
    <property type="entry name" value="ATPase domain of HSP90 chaperone/DNA topoisomerase II/histidine kinase"/>
    <property type="match status" value="1"/>
</dbReference>
<dbReference type="PRINTS" id="PR00344">
    <property type="entry name" value="BCTRLSENSOR"/>
</dbReference>
<feature type="transmembrane region" description="Helical" evidence="4">
    <location>
        <begin position="765"/>
        <end position="786"/>
    </location>
</feature>
<dbReference type="InterPro" id="IPR011047">
    <property type="entry name" value="Quinoprotein_ADH-like_sf"/>
</dbReference>
<keyword evidence="4" id="KW-1133">Transmembrane helix</keyword>
<dbReference type="PANTHER" id="PTHR43547">
    <property type="entry name" value="TWO-COMPONENT HISTIDINE KINASE"/>
    <property type="match status" value="1"/>
</dbReference>
<dbReference type="CDD" id="cd00082">
    <property type="entry name" value="HisKA"/>
    <property type="match status" value="1"/>
</dbReference>
<dbReference type="EC" id="2.7.13.3" evidence="2"/>
<dbReference type="RefSeq" id="WP_162817839.1">
    <property type="nucleotide sequence ID" value="NZ_CP139960.1"/>
</dbReference>
<dbReference type="Gene3D" id="2.60.40.10">
    <property type="entry name" value="Immunoglobulins"/>
    <property type="match status" value="1"/>
</dbReference>
<dbReference type="InterPro" id="IPR005467">
    <property type="entry name" value="His_kinase_dom"/>
</dbReference>
<sequence length="1044" mass="118319">MMRYFALFLFTCFYCIAHVKAQPFDFRHYQVEDGLSNNTVITALQDRYGFIWLGTSEGLNRFDGNSFKVYRQQANNPHSLKSNSVYCLYEDRKGHLWVGTEKGIAAYDSDLDQFHHPILMEDGPVRSICEDTEGLLWFIFRDELYYYDPLAKKTFKKYIPGVLQVSVITRDPKGGIWAGSVEGAVVYIHHKNATIYPLFSPSQNSIEALSLAKDNRLFIGCSREGLLELDLTSKKTRHLIREKNSHQTIFVRNILQASDTSIFISTEDGLYIYNPANGKYQSIHKDPMNPFSLSDNALYALCKDREGGIWVGSYFGGLNYLPNAALTFEKYFPTAHPHSLSGNAVREITKDHYGRLWIGSEDGGLTMYDPVKKVFTRHTPDTENGLSSTNVHGLLAIGNQLLIGTFEHGLDIMDIQGGKVSRHFSAGAGSHDLKSNFINKILQTANGSILICTAHGLFHFDIKKERFYPVRALPGDAFYSAITQDTNGTVWVGTHNKGLFYINNKDTLSFKLYADKDNRLGRTRILYLMADPDDHLWVCTIDGLFLIDLKNKTLLHYSQDEGLPSNTIYSIIKDNSGNYWIPTSRGLALMEATTKKIKIFRQYNGLLNNQFNYQSAFKDTDGQIYLGSIKGLIRFNPAFHRPGQYIPLLYITGLQQLGTSATVAGAKDDTPLINKDGVTLAYNEATFNIDYVALNYTDPTNIEYAYQINNGGWYPIGNSRKITFTNLPPGKYHISVRSTNNNGEWMPNSKTLSIEILPPFWQSKLAYFLYVILIVASIMAILSYYTRRQKEKQLYKMNVFTLNKEKELYQSKMDFFTNITHEIKTPLTLIKLPLERITAALTHAPHLHQYLQIMNSNTERLLELTSQLLDFRKIETEHYHLFLAELDVVVITEKLLQSFSPAIAEKNITLRFEPPAGGIIIAADEEALVKIISNLLDNAIKYCHKQVTVNFEINKVAQWVTLSITNDGATVPEDMRSHIFEPFVRHHQKGVGGSGIGLSLVYSLVQLHQGKMEYNVFNNINIFSVAFPLKISSLDINSPTNDES</sequence>
<name>A0ABZ0W5I7_9BACT</name>
<dbReference type="PANTHER" id="PTHR43547:SF2">
    <property type="entry name" value="HYBRID SIGNAL TRANSDUCTION HISTIDINE KINASE C"/>
    <property type="match status" value="1"/>
</dbReference>
<keyword evidence="8" id="KW-1185">Reference proteome</keyword>
<evidence type="ECO:0000256" key="3">
    <source>
        <dbReference type="ARBA" id="ARBA00022553"/>
    </source>
</evidence>
<dbReference type="SUPFAM" id="SSF50998">
    <property type="entry name" value="Quinoprotein alcohol dehydrogenase-like"/>
    <property type="match status" value="1"/>
</dbReference>
<proteinExistence type="predicted"/>
<dbReference type="Proteomes" id="UP001325680">
    <property type="component" value="Chromosome"/>
</dbReference>
<dbReference type="InterPro" id="IPR013783">
    <property type="entry name" value="Ig-like_fold"/>
</dbReference>
<dbReference type="Pfam" id="PF02518">
    <property type="entry name" value="HATPase_c"/>
    <property type="match status" value="1"/>
</dbReference>
<dbReference type="InterPro" id="IPR011110">
    <property type="entry name" value="Reg_prop"/>
</dbReference>
<evidence type="ECO:0000259" key="6">
    <source>
        <dbReference type="PROSITE" id="PS50109"/>
    </source>
</evidence>
<dbReference type="Gene3D" id="2.130.10.10">
    <property type="entry name" value="YVTN repeat-like/Quinoprotein amine dehydrogenase"/>
    <property type="match status" value="2"/>
</dbReference>
<accession>A0ABZ0W5I7</accession>
<dbReference type="InterPro" id="IPR015943">
    <property type="entry name" value="WD40/YVTN_repeat-like_dom_sf"/>
</dbReference>
<evidence type="ECO:0000313" key="8">
    <source>
        <dbReference type="Proteomes" id="UP001325680"/>
    </source>
</evidence>
<evidence type="ECO:0000256" key="4">
    <source>
        <dbReference type="SAM" id="Phobius"/>
    </source>
</evidence>
<keyword evidence="3" id="KW-0597">Phosphoprotein</keyword>
<evidence type="ECO:0000256" key="5">
    <source>
        <dbReference type="SAM" id="SignalP"/>
    </source>
</evidence>
<dbReference type="InterPro" id="IPR003594">
    <property type="entry name" value="HATPase_dom"/>
</dbReference>
<evidence type="ECO:0000256" key="2">
    <source>
        <dbReference type="ARBA" id="ARBA00012438"/>
    </source>
</evidence>
<dbReference type="PROSITE" id="PS50109">
    <property type="entry name" value="HIS_KIN"/>
    <property type="match status" value="1"/>
</dbReference>
<reference evidence="7 8" key="1">
    <citation type="submission" date="2023-12" db="EMBL/GenBank/DDBJ databases">
        <title>Genome sequencing and assembly of bacterial species from a model synthetic community.</title>
        <authorList>
            <person name="Hogle S.L."/>
        </authorList>
    </citation>
    <scope>NUCLEOTIDE SEQUENCE [LARGE SCALE GENOMIC DNA]</scope>
    <source>
        <strain evidence="7 8">HAMBI_3031</strain>
    </source>
</reference>
<dbReference type="EMBL" id="CP139960">
    <property type="protein sequence ID" value="WQD37888.1"/>
    <property type="molecule type" value="Genomic_DNA"/>
</dbReference>
<dbReference type="Gene3D" id="3.30.565.10">
    <property type="entry name" value="Histidine kinase-like ATPase, C-terminal domain"/>
    <property type="match status" value="1"/>
</dbReference>
<feature type="chain" id="PRO_5045898831" description="histidine kinase" evidence="5">
    <location>
        <begin position="22"/>
        <end position="1044"/>
    </location>
</feature>
<dbReference type="SMART" id="SM00387">
    <property type="entry name" value="HATPase_c"/>
    <property type="match status" value="1"/>
</dbReference>
<dbReference type="Pfam" id="PF00512">
    <property type="entry name" value="HisKA"/>
    <property type="match status" value="1"/>
</dbReference>
<feature type="signal peptide" evidence="5">
    <location>
        <begin position="1"/>
        <end position="21"/>
    </location>
</feature>
<gene>
    <name evidence="7" type="ORF">U0035_19670</name>
</gene>
<dbReference type="SUPFAM" id="SSF63829">
    <property type="entry name" value="Calcium-dependent phosphotriesterase"/>
    <property type="match status" value="1"/>
</dbReference>
<protein>
    <recommendedName>
        <fullName evidence="2">histidine kinase</fullName>
        <ecNumber evidence="2">2.7.13.3</ecNumber>
    </recommendedName>
</protein>
<dbReference type="Pfam" id="PF07495">
    <property type="entry name" value="Y_Y_Y"/>
    <property type="match status" value="1"/>
</dbReference>
<keyword evidence="4" id="KW-0472">Membrane</keyword>
<dbReference type="Gene3D" id="1.10.287.130">
    <property type="match status" value="1"/>
</dbReference>
<keyword evidence="5" id="KW-0732">Signal</keyword>
<comment type="catalytic activity">
    <reaction evidence="1">
        <text>ATP + protein L-histidine = ADP + protein N-phospho-L-histidine.</text>
        <dbReference type="EC" id="2.7.13.3"/>
    </reaction>
</comment>
<dbReference type="InterPro" id="IPR036890">
    <property type="entry name" value="HATPase_C_sf"/>
</dbReference>
<feature type="domain" description="Histidine kinase" evidence="6">
    <location>
        <begin position="818"/>
        <end position="1031"/>
    </location>
</feature>
<dbReference type="InterPro" id="IPR004358">
    <property type="entry name" value="Sig_transdc_His_kin-like_C"/>
</dbReference>
<organism evidence="7 8">
    <name type="scientific">Niabella yanshanensis</name>
    <dbReference type="NCBI Taxonomy" id="577386"/>
    <lineage>
        <taxon>Bacteria</taxon>
        <taxon>Pseudomonadati</taxon>
        <taxon>Bacteroidota</taxon>
        <taxon>Chitinophagia</taxon>
        <taxon>Chitinophagales</taxon>
        <taxon>Chitinophagaceae</taxon>
        <taxon>Niabella</taxon>
    </lineage>
</organism>